<evidence type="ECO:0000256" key="1">
    <source>
        <dbReference type="SAM" id="Phobius"/>
    </source>
</evidence>
<feature type="transmembrane region" description="Helical" evidence="1">
    <location>
        <begin position="45"/>
        <end position="68"/>
    </location>
</feature>
<reference evidence="3" key="1">
    <citation type="submission" date="2025-08" db="UniProtKB">
        <authorList>
            <consortium name="RefSeq"/>
        </authorList>
    </citation>
    <scope>IDENTIFICATION</scope>
</reference>
<evidence type="ECO:0000313" key="3">
    <source>
        <dbReference type="RefSeq" id="XP_055866397.1"/>
    </source>
</evidence>
<sequence length="113" mass="12319">MQSSLTLKAKRDHQNISLTCFVINQDSTAPDTCSVTDLCAQTNPAVVTCVILSAIIVIQFAAIIFLMLKGQGIHLTEIKSSPTEPQNYDPPNIEPQYDCIGNNGYSNNYITAI</sequence>
<gene>
    <name evidence="3" type="primary">LOC129922827</name>
</gene>
<protein>
    <submittedName>
        <fullName evidence="3">Uncharacterized protein LOC129922827</fullName>
    </submittedName>
</protein>
<accession>A0A9W2YUJ4</accession>
<organism evidence="2 3">
    <name type="scientific">Biomphalaria glabrata</name>
    <name type="common">Bloodfluke planorb</name>
    <name type="synonym">Freshwater snail</name>
    <dbReference type="NCBI Taxonomy" id="6526"/>
    <lineage>
        <taxon>Eukaryota</taxon>
        <taxon>Metazoa</taxon>
        <taxon>Spiralia</taxon>
        <taxon>Lophotrochozoa</taxon>
        <taxon>Mollusca</taxon>
        <taxon>Gastropoda</taxon>
        <taxon>Heterobranchia</taxon>
        <taxon>Euthyneura</taxon>
        <taxon>Panpulmonata</taxon>
        <taxon>Hygrophila</taxon>
        <taxon>Lymnaeoidea</taxon>
        <taxon>Planorbidae</taxon>
        <taxon>Biomphalaria</taxon>
    </lineage>
</organism>
<proteinExistence type="predicted"/>
<dbReference type="OrthoDB" id="6158624at2759"/>
<keyword evidence="1" id="KW-1133">Transmembrane helix</keyword>
<dbReference type="GeneID" id="129922827"/>
<keyword evidence="2" id="KW-1185">Reference proteome</keyword>
<name>A0A9W2YUJ4_BIOGL</name>
<keyword evidence="1" id="KW-0472">Membrane</keyword>
<dbReference type="AlphaFoldDB" id="A0A9W2YUJ4"/>
<dbReference type="RefSeq" id="XP_055866397.1">
    <property type="nucleotide sequence ID" value="XM_056010422.1"/>
</dbReference>
<keyword evidence="1" id="KW-0812">Transmembrane</keyword>
<evidence type="ECO:0000313" key="2">
    <source>
        <dbReference type="Proteomes" id="UP001165740"/>
    </source>
</evidence>
<dbReference type="Proteomes" id="UP001165740">
    <property type="component" value="Chromosome 14"/>
</dbReference>